<evidence type="ECO:0000256" key="1">
    <source>
        <dbReference type="SAM" id="Phobius"/>
    </source>
</evidence>
<feature type="non-terminal residue" evidence="2">
    <location>
        <position position="1"/>
    </location>
</feature>
<dbReference type="Proteomes" id="UP000070248">
    <property type="component" value="Unassembled WGS sequence"/>
</dbReference>
<gene>
    <name evidence="2" type="ORF">AKJ59_00745</name>
</gene>
<protein>
    <submittedName>
        <fullName evidence="2">Uncharacterized protein</fullName>
    </submittedName>
</protein>
<dbReference type="AlphaFoldDB" id="A0A133VQ43"/>
<comment type="caution">
    <text evidence="2">The sequence shown here is derived from an EMBL/GenBank/DDBJ whole genome shotgun (WGS) entry which is preliminary data.</text>
</comment>
<dbReference type="EMBL" id="LHYL01000012">
    <property type="protein sequence ID" value="KXB08569.1"/>
    <property type="molecule type" value="Genomic_DNA"/>
</dbReference>
<sequence>GFLNGGEITIHIPNWVLWSLALSIILSVIKNLWEIIWKHILGNGNKQTQELKTIKDNHLKHIEEKLNNIEETSKETDKKIFEYIDNIRTVLMEHEGRISKLE</sequence>
<keyword evidence="1" id="KW-0472">Membrane</keyword>
<name>A0A133VQ43_9EURY</name>
<evidence type="ECO:0000313" key="3">
    <source>
        <dbReference type="Proteomes" id="UP000070248"/>
    </source>
</evidence>
<keyword evidence="1" id="KW-1133">Transmembrane helix</keyword>
<keyword evidence="1" id="KW-0812">Transmembrane</keyword>
<keyword evidence="3" id="KW-1185">Reference proteome</keyword>
<organism evidence="2 3">
    <name type="scientific">candidate division MSBL1 archaeon SCGC-AAA385M02</name>
    <dbReference type="NCBI Taxonomy" id="1698287"/>
    <lineage>
        <taxon>Archaea</taxon>
        <taxon>Methanobacteriati</taxon>
        <taxon>Methanobacteriota</taxon>
        <taxon>candidate division MSBL1</taxon>
    </lineage>
</organism>
<evidence type="ECO:0000313" key="2">
    <source>
        <dbReference type="EMBL" id="KXB08569.1"/>
    </source>
</evidence>
<reference evidence="2 3" key="1">
    <citation type="journal article" date="2016" name="Sci. Rep.">
        <title>Metabolic traits of an uncultured archaeal lineage -MSBL1- from brine pools of the Red Sea.</title>
        <authorList>
            <person name="Mwirichia R."/>
            <person name="Alam I."/>
            <person name="Rashid M."/>
            <person name="Vinu M."/>
            <person name="Ba-Alawi W."/>
            <person name="Anthony Kamau A."/>
            <person name="Kamanda Ngugi D."/>
            <person name="Goker M."/>
            <person name="Klenk H.P."/>
            <person name="Bajic V."/>
            <person name="Stingl U."/>
        </authorList>
    </citation>
    <scope>NUCLEOTIDE SEQUENCE [LARGE SCALE GENOMIC DNA]</scope>
    <source>
        <strain evidence="2">SCGC-AAA385M02</strain>
    </source>
</reference>
<feature type="transmembrane region" description="Helical" evidence="1">
    <location>
        <begin position="15"/>
        <end position="33"/>
    </location>
</feature>
<proteinExistence type="predicted"/>
<accession>A0A133VQ43</accession>